<keyword evidence="3" id="KW-1003">Cell membrane</keyword>
<keyword evidence="6 7" id="KW-0472">Membrane</keyword>
<evidence type="ECO:0000313" key="9">
    <source>
        <dbReference type="EMBL" id="MDO9711464.1"/>
    </source>
</evidence>
<keyword evidence="5 7" id="KW-1133">Transmembrane helix</keyword>
<comment type="caution">
    <text evidence="9">The sequence shown here is derived from an EMBL/GenBank/DDBJ whole genome shotgun (WGS) entry which is preliminary data.</text>
</comment>
<evidence type="ECO:0000313" key="10">
    <source>
        <dbReference type="Proteomes" id="UP001243009"/>
    </source>
</evidence>
<feature type="transmembrane region" description="Helical" evidence="7">
    <location>
        <begin position="61"/>
        <end position="80"/>
    </location>
</feature>
<protein>
    <submittedName>
        <fullName evidence="9">ABC transporter permease</fullName>
    </submittedName>
</protein>
<dbReference type="InterPro" id="IPR000515">
    <property type="entry name" value="MetI-like"/>
</dbReference>
<feature type="transmembrane region" description="Helical" evidence="7">
    <location>
        <begin position="206"/>
        <end position="225"/>
    </location>
</feature>
<evidence type="ECO:0000259" key="8">
    <source>
        <dbReference type="PROSITE" id="PS50928"/>
    </source>
</evidence>
<dbReference type="Pfam" id="PF00528">
    <property type="entry name" value="BPD_transp_1"/>
    <property type="match status" value="1"/>
</dbReference>
<feature type="transmembrane region" description="Helical" evidence="7">
    <location>
        <begin position="245"/>
        <end position="266"/>
    </location>
</feature>
<dbReference type="Proteomes" id="UP001243009">
    <property type="component" value="Unassembled WGS sequence"/>
</dbReference>
<dbReference type="InterPro" id="IPR035906">
    <property type="entry name" value="MetI-like_sf"/>
</dbReference>
<sequence length="276" mass="29530">MSSALSTGLHPVRSAAASEVASRARRGWLSRLGRQSIALAAFFLLWEILPRTDLVDSVFLPPFSLALGALWRMLLSGALFEHLAASLTRVLAGLLLAILVWIPAGLVIGSTRRLAEILDPLLELFRNTAPLALLPVFTLMLGIGETSKIAMVFYSASWPLLLSTITAVRTVDPLLLKAARSMGLGPVALFRKVVLPASVPSIFTGIRLAAGLSLLVLIAAEMVGAKAGLGYLVNAAQFNFQIPEMYAGILTLSLLGVGLNAILVAVQRRLMRWNQA</sequence>
<dbReference type="SUPFAM" id="SSF161098">
    <property type="entry name" value="MetI-like"/>
    <property type="match status" value="1"/>
</dbReference>
<evidence type="ECO:0000256" key="1">
    <source>
        <dbReference type="ARBA" id="ARBA00004651"/>
    </source>
</evidence>
<keyword evidence="2 7" id="KW-0813">Transport</keyword>
<name>A0ABT9E5Q1_9PROT</name>
<dbReference type="CDD" id="cd06261">
    <property type="entry name" value="TM_PBP2"/>
    <property type="match status" value="1"/>
</dbReference>
<dbReference type="PANTHER" id="PTHR30151">
    <property type="entry name" value="ALKANE SULFONATE ABC TRANSPORTER-RELATED, MEMBRANE SUBUNIT"/>
    <property type="match status" value="1"/>
</dbReference>
<proteinExistence type="inferred from homology"/>
<feature type="domain" description="ABC transmembrane type-1" evidence="8">
    <location>
        <begin position="83"/>
        <end position="263"/>
    </location>
</feature>
<evidence type="ECO:0000256" key="6">
    <source>
        <dbReference type="ARBA" id="ARBA00023136"/>
    </source>
</evidence>
<evidence type="ECO:0000256" key="5">
    <source>
        <dbReference type="ARBA" id="ARBA00022989"/>
    </source>
</evidence>
<evidence type="ECO:0000256" key="4">
    <source>
        <dbReference type="ARBA" id="ARBA00022692"/>
    </source>
</evidence>
<reference evidence="9 10" key="1">
    <citation type="submission" date="2023-08" db="EMBL/GenBank/DDBJ databases">
        <title>The draft genome sequence of Paracraurococcus sp. LOR1-02.</title>
        <authorList>
            <person name="Kingkaew E."/>
            <person name="Tanasupawat S."/>
        </authorList>
    </citation>
    <scope>NUCLEOTIDE SEQUENCE [LARGE SCALE GENOMIC DNA]</scope>
    <source>
        <strain evidence="9 10">LOR1-02</strain>
    </source>
</reference>
<feature type="transmembrane region" description="Helical" evidence="7">
    <location>
        <begin position="128"/>
        <end position="144"/>
    </location>
</feature>
<dbReference type="RefSeq" id="WP_305106323.1">
    <property type="nucleotide sequence ID" value="NZ_JAUTWS010000029.1"/>
</dbReference>
<evidence type="ECO:0000256" key="3">
    <source>
        <dbReference type="ARBA" id="ARBA00022475"/>
    </source>
</evidence>
<dbReference type="Gene3D" id="1.10.3720.10">
    <property type="entry name" value="MetI-like"/>
    <property type="match status" value="1"/>
</dbReference>
<comment type="subcellular location">
    <subcellularLocation>
        <location evidence="1 7">Cell membrane</location>
        <topology evidence="1 7">Multi-pass membrane protein</topology>
    </subcellularLocation>
</comment>
<evidence type="ECO:0000256" key="7">
    <source>
        <dbReference type="RuleBase" id="RU363032"/>
    </source>
</evidence>
<organism evidence="9 10">
    <name type="scientific">Paracraurococcus lichenis</name>
    <dbReference type="NCBI Taxonomy" id="3064888"/>
    <lineage>
        <taxon>Bacteria</taxon>
        <taxon>Pseudomonadati</taxon>
        <taxon>Pseudomonadota</taxon>
        <taxon>Alphaproteobacteria</taxon>
        <taxon>Acetobacterales</taxon>
        <taxon>Roseomonadaceae</taxon>
        <taxon>Paracraurococcus</taxon>
    </lineage>
</organism>
<gene>
    <name evidence="9" type="ORF">Q7A36_24165</name>
</gene>
<keyword evidence="10" id="KW-1185">Reference proteome</keyword>
<dbReference type="PANTHER" id="PTHR30151:SF0">
    <property type="entry name" value="ABC TRANSPORTER PERMEASE PROTEIN MJ0413-RELATED"/>
    <property type="match status" value="1"/>
</dbReference>
<comment type="similarity">
    <text evidence="7">Belongs to the binding-protein-dependent transport system permease family.</text>
</comment>
<evidence type="ECO:0000256" key="2">
    <source>
        <dbReference type="ARBA" id="ARBA00022448"/>
    </source>
</evidence>
<feature type="transmembrane region" description="Helical" evidence="7">
    <location>
        <begin position="87"/>
        <end position="108"/>
    </location>
</feature>
<keyword evidence="4 7" id="KW-0812">Transmembrane</keyword>
<dbReference type="EMBL" id="JAUTWS010000029">
    <property type="protein sequence ID" value="MDO9711464.1"/>
    <property type="molecule type" value="Genomic_DNA"/>
</dbReference>
<dbReference type="PROSITE" id="PS50928">
    <property type="entry name" value="ABC_TM1"/>
    <property type="match status" value="1"/>
</dbReference>
<accession>A0ABT9E5Q1</accession>